<dbReference type="EC" id="3.5.2.9" evidence="5"/>
<dbReference type="PANTHER" id="PTHR34698">
    <property type="entry name" value="5-OXOPROLINASE SUBUNIT B"/>
    <property type="match status" value="1"/>
</dbReference>
<keyword evidence="2 5" id="KW-0378">Hydrolase</keyword>
<dbReference type="GO" id="GO:0005524">
    <property type="term" value="F:ATP binding"/>
    <property type="evidence" value="ECO:0007669"/>
    <property type="project" value="UniProtKB-KW"/>
</dbReference>
<keyword evidence="3" id="KW-0067">ATP-binding</keyword>
<proteinExistence type="predicted"/>
<dbReference type="SUPFAM" id="SSF160467">
    <property type="entry name" value="PH0987 N-terminal domain-like"/>
    <property type="match status" value="1"/>
</dbReference>
<keyword evidence="6" id="KW-1185">Reference proteome</keyword>
<evidence type="ECO:0000256" key="1">
    <source>
        <dbReference type="ARBA" id="ARBA00022741"/>
    </source>
</evidence>
<dbReference type="PANTHER" id="PTHR34698:SF2">
    <property type="entry name" value="5-OXOPROLINASE SUBUNIT B"/>
    <property type="match status" value="1"/>
</dbReference>
<dbReference type="RefSeq" id="WP_153975967.1">
    <property type="nucleotide sequence ID" value="NZ_CP039268.1"/>
</dbReference>
<dbReference type="Gene3D" id="2.40.100.10">
    <property type="entry name" value="Cyclophilin-like"/>
    <property type="match status" value="1"/>
</dbReference>
<evidence type="ECO:0000259" key="4">
    <source>
        <dbReference type="SMART" id="SM00796"/>
    </source>
</evidence>
<dbReference type="SUPFAM" id="SSF50891">
    <property type="entry name" value="Cyclophilin-like"/>
    <property type="match status" value="1"/>
</dbReference>
<organism evidence="5 6">
    <name type="scientific">Thermochromatium tepidum ATCC 43061</name>
    <dbReference type="NCBI Taxonomy" id="316276"/>
    <lineage>
        <taxon>Bacteria</taxon>
        <taxon>Pseudomonadati</taxon>
        <taxon>Pseudomonadota</taxon>
        <taxon>Gammaproteobacteria</taxon>
        <taxon>Chromatiales</taxon>
        <taxon>Chromatiaceae</taxon>
        <taxon>Thermochromatium</taxon>
    </lineage>
</organism>
<gene>
    <name evidence="5" type="primary">pxpB</name>
    <name evidence="5" type="ORF">E6P07_12830</name>
</gene>
<dbReference type="Proteomes" id="UP000426424">
    <property type="component" value="Chromosome"/>
</dbReference>
<reference evidence="5 6" key="1">
    <citation type="submission" date="2019-12" db="EMBL/GenBank/DDBJ databases">
        <title>The complete genome of the thermophilic, anoxygenic phototrophic gammaproteobacterium Thermochromatium tepidum.</title>
        <authorList>
            <person name="Sattley W.M."/>
            <person name="Swingley W.D."/>
            <person name="Burchell B.M."/>
            <person name="Gurbani S.A."/>
            <person name="Kujawa C.M."/>
            <person name="Nuccio D.A."/>
            <person name="Schladweiler J."/>
            <person name="Shaffer K.N."/>
            <person name="Stokes L.M."/>
            <person name="Touchman J.W."/>
            <person name="Blankenship R.E."/>
            <person name="Madigan M.T."/>
        </authorList>
    </citation>
    <scope>NUCLEOTIDE SEQUENCE [LARGE SCALE GENOMIC DNA]</scope>
    <source>
        <strain evidence="5 6">ATCC 43061</strain>
    </source>
</reference>
<feature type="domain" description="Carboxyltransferase" evidence="4">
    <location>
        <begin position="3"/>
        <end position="204"/>
    </location>
</feature>
<evidence type="ECO:0000256" key="3">
    <source>
        <dbReference type="ARBA" id="ARBA00022840"/>
    </source>
</evidence>
<dbReference type="Pfam" id="PF02682">
    <property type="entry name" value="CT_C_D"/>
    <property type="match status" value="1"/>
</dbReference>
<sequence length="229" mass="24958">MRPRLYPLGDRALRIVFGDRIDPALNRRVLALATAVADLPGISDRVPAYASLTLHYDPAYWTLKALEEALGPALAASDEALALEPEPRLVTLPVCYGGVHGPDLEQVAQHCQLDPAQVIAYHTAPDYWVYFLGFMPGFAYLGGLDPRLATPRLETPRPQVPPGAVGIAGLQTGVYPLASPGGWRLIGQTPRVLFDPRRPTPCTLMPGDQVRFVAIDADTFDQLKRQSDP</sequence>
<dbReference type="Gene3D" id="3.30.1360.40">
    <property type="match status" value="1"/>
</dbReference>
<keyword evidence="1" id="KW-0547">Nucleotide-binding</keyword>
<name>A0A6I6EFN6_THETI</name>
<accession>A0A6I6EFN6</accession>
<dbReference type="KEGG" id="ttp:E6P07_12830"/>
<dbReference type="SMART" id="SM00796">
    <property type="entry name" value="AHS1"/>
    <property type="match status" value="1"/>
</dbReference>
<dbReference type="EMBL" id="CP039268">
    <property type="protein sequence ID" value="QGU33779.1"/>
    <property type="molecule type" value="Genomic_DNA"/>
</dbReference>
<dbReference type="AlphaFoldDB" id="A0A6I6EFN6"/>
<dbReference type="InterPro" id="IPR029000">
    <property type="entry name" value="Cyclophilin-like_dom_sf"/>
</dbReference>
<evidence type="ECO:0000313" key="5">
    <source>
        <dbReference type="EMBL" id="QGU33779.1"/>
    </source>
</evidence>
<dbReference type="OrthoDB" id="9778567at2"/>
<dbReference type="NCBIfam" id="TIGR00370">
    <property type="entry name" value="5-oxoprolinase subunit PxpB"/>
    <property type="match status" value="1"/>
</dbReference>
<protein>
    <submittedName>
        <fullName evidence="5">5-oxoprolinase subunit PxpB</fullName>
        <ecNumber evidence="5">3.5.2.9</ecNumber>
    </submittedName>
</protein>
<evidence type="ECO:0000313" key="6">
    <source>
        <dbReference type="Proteomes" id="UP000426424"/>
    </source>
</evidence>
<dbReference type="InterPro" id="IPR003833">
    <property type="entry name" value="CT_C_D"/>
</dbReference>
<evidence type="ECO:0000256" key="2">
    <source>
        <dbReference type="ARBA" id="ARBA00022801"/>
    </source>
</evidence>
<dbReference type="GO" id="GO:0017168">
    <property type="term" value="F:5-oxoprolinase (ATP-hydrolyzing) activity"/>
    <property type="evidence" value="ECO:0007669"/>
    <property type="project" value="UniProtKB-EC"/>
</dbReference>
<dbReference type="InterPro" id="IPR010016">
    <property type="entry name" value="PxpB"/>
</dbReference>